<sequence length="98" mass="10403">MPAPSSRIWLAKVDSAGYAFNQPLWPSHMPATLHDAAYSLQLAGQITRSCQPAAETYLGLSSVFSGAFDSASSRTLSNGLAFVFCTLAVIREIAVPVV</sequence>
<name>A0AAV9T4P7_9PEZI</name>
<accession>A0AAV9T4P7</accession>
<evidence type="ECO:0000313" key="2">
    <source>
        <dbReference type="Proteomes" id="UP001327957"/>
    </source>
</evidence>
<comment type="caution">
    <text evidence="1">The sequence shown here is derived from an EMBL/GenBank/DDBJ whole genome shotgun (WGS) entry which is preliminary data.</text>
</comment>
<gene>
    <name evidence="1" type="ORF">QIS74_09400</name>
</gene>
<reference evidence="1 2" key="1">
    <citation type="submission" date="2023-04" db="EMBL/GenBank/DDBJ databases">
        <title>Colletotrichum tabacum stain YC1 causing leaf anthracnose on Nicotiana tabacum(L.) cv.</title>
        <authorList>
            <person name="Ji Z."/>
            <person name="Wang M."/>
            <person name="Zhang J."/>
            <person name="Wang N."/>
            <person name="Zhou Z."/>
        </authorList>
    </citation>
    <scope>NUCLEOTIDE SEQUENCE [LARGE SCALE GENOMIC DNA]</scope>
    <source>
        <strain evidence="1 2">YC1</strain>
    </source>
</reference>
<evidence type="ECO:0000313" key="1">
    <source>
        <dbReference type="EMBL" id="KAK6213398.1"/>
    </source>
</evidence>
<dbReference type="AlphaFoldDB" id="A0AAV9T4P7"/>
<protein>
    <submittedName>
        <fullName evidence="1">Uncharacterized protein</fullName>
    </submittedName>
</protein>
<organism evidence="1 2">
    <name type="scientific">Colletotrichum tabaci</name>
    <dbReference type="NCBI Taxonomy" id="1209068"/>
    <lineage>
        <taxon>Eukaryota</taxon>
        <taxon>Fungi</taxon>
        <taxon>Dikarya</taxon>
        <taxon>Ascomycota</taxon>
        <taxon>Pezizomycotina</taxon>
        <taxon>Sordariomycetes</taxon>
        <taxon>Hypocreomycetidae</taxon>
        <taxon>Glomerellales</taxon>
        <taxon>Glomerellaceae</taxon>
        <taxon>Colletotrichum</taxon>
        <taxon>Colletotrichum destructivum species complex</taxon>
    </lineage>
</organism>
<dbReference type="Proteomes" id="UP001327957">
    <property type="component" value="Unassembled WGS sequence"/>
</dbReference>
<proteinExistence type="predicted"/>
<keyword evidence="2" id="KW-1185">Reference proteome</keyword>
<dbReference type="EMBL" id="JASAOK010000044">
    <property type="protein sequence ID" value="KAK6213398.1"/>
    <property type="molecule type" value="Genomic_DNA"/>
</dbReference>